<organism evidence="1">
    <name type="scientific">Aphanomyces invadans</name>
    <dbReference type="NCBI Taxonomy" id="157072"/>
    <lineage>
        <taxon>Eukaryota</taxon>
        <taxon>Sar</taxon>
        <taxon>Stramenopiles</taxon>
        <taxon>Oomycota</taxon>
        <taxon>Saprolegniomycetes</taxon>
        <taxon>Saprolegniales</taxon>
        <taxon>Verrucalvaceae</taxon>
        <taxon>Aphanomyces</taxon>
    </lineage>
</organism>
<dbReference type="InterPro" id="IPR005502">
    <property type="entry name" value="Ribosyl_crysJ1"/>
</dbReference>
<dbReference type="Pfam" id="PF03747">
    <property type="entry name" value="ADP_ribosyl_GH"/>
    <property type="match status" value="1"/>
</dbReference>
<dbReference type="eggNOG" id="ENOG502QUJI">
    <property type="taxonomic scope" value="Eukaryota"/>
</dbReference>
<dbReference type="VEuPathDB" id="FungiDB:H310_09537"/>
<keyword evidence="3" id="KW-1185">Reference proteome</keyword>
<dbReference type="Proteomes" id="UP000285060">
    <property type="component" value="Unassembled WGS sequence"/>
</dbReference>
<protein>
    <recommendedName>
        <fullName evidence="4">ADP-ribosylglycohydrolase</fullName>
    </recommendedName>
</protein>
<proteinExistence type="predicted"/>
<evidence type="ECO:0000313" key="1">
    <source>
        <dbReference type="EMBL" id="ETV97646.1"/>
    </source>
</evidence>
<evidence type="ECO:0000313" key="3">
    <source>
        <dbReference type="Proteomes" id="UP000285060"/>
    </source>
</evidence>
<dbReference type="Gene3D" id="1.10.4080.10">
    <property type="entry name" value="ADP-ribosylation/Crystallin J1"/>
    <property type="match status" value="1"/>
</dbReference>
<dbReference type="EMBL" id="KI913972">
    <property type="protein sequence ID" value="ETV97646.1"/>
    <property type="molecule type" value="Genomic_DNA"/>
</dbReference>
<dbReference type="OrthoDB" id="547734at2759"/>
<dbReference type="InterPro" id="IPR036705">
    <property type="entry name" value="Ribosyl_crysJ1_sf"/>
</dbReference>
<dbReference type="SUPFAM" id="SSF101478">
    <property type="entry name" value="ADP-ribosylglycohydrolase"/>
    <property type="match status" value="1"/>
</dbReference>
<accession>A0A024TVJ4</accession>
<dbReference type="EMBL" id="QUSY01000392">
    <property type="protein sequence ID" value="RHY29804.1"/>
    <property type="molecule type" value="Genomic_DNA"/>
</dbReference>
<evidence type="ECO:0000313" key="2">
    <source>
        <dbReference type="EMBL" id="RHY29804.1"/>
    </source>
</evidence>
<dbReference type="GeneID" id="20086587"/>
<reference evidence="1" key="1">
    <citation type="submission" date="2013-12" db="EMBL/GenBank/DDBJ databases">
        <title>The Genome Sequence of Aphanomyces invadans NJM9701.</title>
        <authorList>
            <consortium name="The Broad Institute Genomics Platform"/>
            <person name="Russ C."/>
            <person name="Tyler B."/>
            <person name="van West P."/>
            <person name="Dieguez-Uribeondo J."/>
            <person name="Young S.K."/>
            <person name="Zeng Q."/>
            <person name="Gargeya S."/>
            <person name="Fitzgerald M."/>
            <person name="Abouelleil A."/>
            <person name="Alvarado L."/>
            <person name="Chapman S.B."/>
            <person name="Gainer-Dewar J."/>
            <person name="Goldberg J."/>
            <person name="Griggs A."/>
            <person name="Gujja S."/>
            <person name="Hansen M."/>
            <person name="Howarth C."/>
            <person name="Imamovic A."/>
            <person name="Ireland A."/>
            <person name="Larimer J."/>
            <person name="McCowan C."/>
            <person name="Murphy C."/>
            <person name="Pearson M."/>
            <person name="Poon T.W."/>
            <person name="Priest M."/>
            <person name="Roberts A."/>
            <person name="Saif S."/>
            <person name="Shea T."/>
            <person name="Sykes S."/>
            <person name="Wortman J."/>
            <person name="Nusbaum C."/>
            <person name="Birren B."/>
        </authorList>
    </citation>
    <scope>NUCLEOTIDE SEQUENCE [LARGE SCALE GENOMIC DNA]</scope>
    <source>
        <strain evidence="1">NJM9701</strain>
    </source>
</reference>
<sequence>MTPATRRAISAAVTGFVADAASMPLHWIYDPNELASLVAGGKDPAFFSPPASKFYDYPLGNLSPYGDEIVSLAQYLASHCTFVATEYTSASYDAMKAYTGRLNGVMRDFIGNVEAGKVYPNVASDHPDTQGLNKVPLLVARFAGDPNLLSIVRDAVQVHQHPAIAIETAVAGAAILEQIVLHGTTVRSAIESAATNSAIDASIRDIVTSVLADVAMSQDVSAAINKYGKSCPLPGAFYGILFVLLANDGAVDKSIQSNILAGGDNAGRSIFIGAVTAAAAPGGTIPQPWTAATTRYTELHSLVTSIVSKNTALSASTT</sequence>
<evidence type="ECO:0008006" key="4">
    <source>
        <dbReference type="Google" id="ProtNLM"/>
    </source>
</evidence>
<gene>
    <name evidence="2" type="ORF">DYB32_005798</name>
    <name evidence="1" type="ORF">H310_09537</name>
</gene>
<name>A0A024TVJ4_9STRA</name>
<dbReference type="RefSeq" id="XP_008873855.1">
    <property type="nucleotide sequence ID" value="XM_008875633.1"/>
</dbReference>
<dbReference type="STRING" id="157072.A0A024TVJ4"/>
<reference evidence="2 3" key="2">
    <citation type="submission" date="2018-08" db="EMBL/GenBank/DDBJ databases">
        <title>Aphanomyces genome sequencing and annotation.</title>
        <authorList>
            <person name="Minardi D."/>
            <person name="Oidtmann B."/>
            <person name="Van Der Giezen M."/>
            <person name="Studholme D.J."/>
        </authorList>
    </citation>
    <scope>NUCLEOTIDE SEQUENCE [LARGE SCALE GENOMIC DNA]</scope>
    <source>
        <strain evidence="2 3">NJM0002</strain>
    </source>
</reference>
<dbReference type="AlphaFoldDB" id="A0A024TVJ4"/>